<keyword evidence="2" id="KW-1185">Reference proteome</keyword>
<dbReference type="EMBL" id="JABBVZ010000351">
    <property type="protein sequence ID" value="NMP25247.1"/>
    <property type="molecule type" value="Genomic_DNA"/>
</dbReference>
<dbReference type="AlphaFoldDB" id="A0A7Y0Q539"/>
<accession>A0A7Y0Q539</accession>
<reference evidence="1 2" key="1">
    <citation type="submission" date="2020-04" db="EMBL/GenBank/DDBJ databases">
        <authorList>
            <person name="Zhang R."/>
            <person name="Schippers A."/>
        </authorList>
    </citation>
    <scope>NUCLEOTIDE SEQUENCE [LARGE SCALE GENOMIC DNA]</scope>
    <source>
        <strain evidence="1 2">DSM 109850</strain>
    </source>
</reference>
<evidence type="ECO:0000313" key="1">
    <source>
        <dbReference type="EMBL" id="NMP25247.1"/>
    </source>
</evidence>
<dbReference type="Proteomes" id="UP000533476">
    <property type="component" value="Unassembled WGS sequence"/>
</dbReference>
<sequence length="59" mass="6640">MKKREAQCPECGHWSPVMWDAVLPPGGWWWADTAGCSHCGALVLVESECNFREVVQHNV</sequence>
<protein>
    <submittedName>
        <fullName evidence="1">Uncharacterized protein</fullName>
    </submittedName>
</protein>
<dbReference type="RefSeq" id="WP_169103417.1">
    <property type="nucleotide sequence ID" value="NZ_JABBVZ010000351.1"/>
</dbReference>
<proteinExistence type="predicted"/>
<gene>
    <name evidence="1" type="ORF">HIJ39_23440</name>
</gene>
<evidence type="ECO:0000313" key="2">
    <source>
        <dbReference type="Proteomes" id="UP000533476"/>
    </source>
</evidence>
<name>A0A7Y0Q539_9FIRM</name>
<comment type="caution">
    <text evidence="1">The sequence shown here is derived from an EMBL/GenBank/DDBJ whole genome shotgun (WGS) entry which is preliminary data.</text>
</comment>
<organism evidence="1 2">
    <name type="scientific">Sulfobacillus harzensis</name>
    <dbReference type="NCBI Taxonomy" id="2729629"/>
    <lineage>
        <taxon>Bacteria</taxon>
        <taxon>Bacillati</taxon>
        <taxon>Bacillota</taxon>
        <taxon>Clostridia</taxon>
        <taxon>Eubacteriales</taxon>
        <taxon>Clostridiales Family XVII. Incertae Sedis</taxon>
        <taxon>Sulfobacillus</taxon>
    </lineage>
</organism>